<keyword evidence="6" id="KW-0560">Oxidoreductase</keyword>
<protein>
    <submittedName>
        <fullName evidence="11">Cytochrome c family protein</fullName>
    </submittedName>
</protein>
<accession>A0A3S0PBF6</accession>
<evidence type="ECO:0000256" key="8">
    <source>
        <dbReference type="PIRSR" id="PIRSR000294-1"/>
    </source>
</evidence>
<proteinExistence type="predicted"/>
<keyword evidence="3 9" id="KW-0479">Metal-binding</keyword>
<evidence type="ECO:0000256" key="5">
    <source>
        <dbReference type="ARBA" id="ARBA00022764"/>
    </source>
</evidence>
<dbReference type="GO" id="GO:0009055">
    <property type="term" value="F:electron transfer activity"/>
    <property type="evidence" value="ECO:0007669"/>
    <property type="project" value="InterPro"/>
</dbReference>
<evidence type="ECO:0000256" key="4">
    <source>
        <dbReference type="ARBA" id="ARBA00022729"/>
    </source>
</evidence>
<dbReference type="InterPro" id="IPR051395">
    <property type="entry name" value="Cytochrome_c_Peroxidase/MauG"/>
</dbReference>
<comment type="PTM">
    <text evidence="8">Binds 2 heme groups per subunit.</text>
</comment>
<dbReference type="InterPro" id="IPR004852">
    <property type="entry name" value="Di-haem_cyt_c_peroxidsae"/>
</dbReference>
<evidence type="ECO:0000256" key="2">
    <source>
        <dbReference type="ARBA" id="ARBA00022617"/>
    </source>
</evidence>
<feature type="domain" description="Cytochrome c" evidence="10">
    <location>
        <begin position="191"/>
        <end position="343"/>
    </location>
</feature>
<dbReference type="SUPFAM" id="SSF46626">
    <property type="entry name" value="Cytochrome c"/>
    <property type="match status" value="2"/>
</dbReference>
<dbReference type="GO" id="GO:0046872">
    <property type="term" value="F:metal ion binding"/>
    <property type="evidence" value="ECO:0007669"/>
    <property type="project" value="UniProtKB-KW"/>
</dbReference>
<feature type="binding site" description="covalent" evidence="8">
    <location>
        <position position="60"/>
    </location>
    <ligand>
        <name>heme c</name>
        <dbReference type="ChEBI" id="CHEBI:61717"/>
        <label>1</label>
    </ligand>
</feature>
<dbReference type="EMBL" id="RYZR01000006">
    <property type="protein sequence ID" value="RUL63228.1"/>
    <property type="molecule type" value="Genomic_DNA"/>
</dbReference>
<feature type="binding site" description="covalent" evidence="8">
    <location>
        <position position="206"/>
    </location>
    <ligand>
        <name>heme c</name>
        <dbReference type="ChEBI" id="CHEBI:61717"/>
        <label>2</label>
    </ligand>
</feature>
<dbReference type="InterPro" id="IPR026259">
    <property type="entry name" value="MauG/Cytc_peroxidase"/>
</dbReference>
<keyword evidence="12" id="KW-1185">Reference proteome</keyword>
<evidence type="ECO:0000256" key="9">
    <source>
        <dbReference type="PIRSR" id="PIRSR000294-2"/>
    </source>
</evidence>
<dbReference type="Proteomes" id="UP000267077">
    <property type="component" value="Unassembled WGS sequence"/>
</dbReference>
<evidence type="ECO:0000256" key="7">
    <source>
        <dbReference type="ARBA" id="ARBA00023004"/>
    </source>
</evidence>
<reference evidence="11 12" key="1">
    <citation type="submission" date="2018-12" db="EMBL/GenBank/DDBJ databases">
        <title>Dyella dinghuensis sp. nov. DHOA06 and Dyella choica sp. nov. 4M-K27, isolated from forest soil.</title>
        <authorList>
            <person name="Qiu L.-H."/>
            <person name="Gao Z.-H."/>
        </authorList>
    </citation>
    <scope>NUCLEOTIDE SEQUENCE [LARGE SCALE GENOMIC DNA]</scope>
    <source>
        <strain evidence="11 12">DHOA06</strain>
    </source>
</reference>
<name>A0A3S0PBF6_9GAMM</name>
<keyword evidence="7 9" id="KW-0408">Iron</keyword>
<dbReference type="PANTHER" id="PTHR30600">
    <property type="entry name" value="CYTOCHROME C PEROXIDASE-RELATED"/>
    <property type="match status" value="1"/>
</dbReference>
<dbReference type="InterPro" id="IPR009056">
    <property type="entry name" value="Cyt_c-like_dom"/>
</dbReference>
<sequence length="357" mass="38466">MTDRTLAWACAVGILGVAVAGGALVFRHATPSASAQLALGRQLFFDPSLSADGKTSCSSCHQPDHAYSDGRTVSKGAFGLTGTRNTPSLLALSDGEPLFWEGRRERLEDAVLDPFLHPVELALPDDHALTERLQTPSYRKAFAAAFGTSDSDSPTRQQLGTALAIYVRSLPKPQTPFDRYQATHDTHLLSQDALQGMDLFTGKAGCVQCHKLKGTPARFSDNGFHSTGTGLQNVAAQLPDLLRRLSIEHIDVADVGREIGTHANVASLGRFVVTHQPTDIGLFRTPSLRYVADTGPYMHDGSVATLEDAVDQEIYWRGLSSGQQLSLTVRERLQIIAFLKALSLSESSAPNNSASKQ</sequence>
<keyword evidence="4" id="KW-0732">Signal</keyword>
<evidence type="ECO:0000313" key="11">
    <source>
        <dbReference type="EMBL" id="RUL63228.1"/>
    </source>
</evidence>
<evidence type="ECO:0000256" key="3">
    <source>
        <dbReference type="ARBA" id="ARBA00022723"/>
    </source>
</evidence>
<organism evidence="11 12">
    <name type="scientific">Dyella dinghuensis</name>
    <dbReference type="NCBI Taxonomy" id="1920169"/>
    <lineage>
        <taxon>Bacteria</taxon>
        <taxon>Pseudomonadati</taxon>
        <taxon>Pseudomonadota</taxon>
        <taxon>Gammaproteobacteria</taxon>
        <taxon>Lysobacterales</taxon>
        <taxon>Rhodanobacteraceae</taxon>
        <taxon>Dyella</taxon>
    </lineage>
</organism>
<evidence type="ECO:0000256" key="6">
    <source>
        <dbReference type="ARBA" id="ARBA00023002"/>
    </source>
</evidence>
<comment type="caution">
    <text evidence="11">The sequence shown here is derived from an EMBL/GenBank/DDBJ whole genome shotgun (WGS) entry which is preliminary data.</text>
</comment>
<evidence type="ECO:0000256" key="1">
    <source>
        <dbReference type="ARBA" id="ARBA00004418"/>
    </source>
</evidence>
<dbReference type="PROSITE" id="PS51007">
    <property type="entry name" value="CYTC"/>
    <property type="match status" value="2"/>
</dbReference>
<dbReference type="InterPro" id="IPR036909">
    <property type="entry name" value="Cyt_c-like_dom_sf"/>
</dbReference>
<evidence type="ECO:0000259" key="10">
    <source>
        <dbReference type="PROSITE" id="PS51007"/>
    </source>
</evidence>
<comment type="subcellular location">
    <subcellularLocation>
        <location evidence="1">Periplasm</location>
    </subcellularLocation>
</comment>
<keyword evidence="5" id="KW-0574">Periplasm</keyword>
<dbReference type="OrthoDB" id="9805202at2"/>
<dbReference type="GO" id="GO:0042597">
    <property type="term" value="C:periplasmic space"/>
    <property type="evidence" value="ECO:0007669"/>
    <property type="project" value="UniProtKB-SubCell"/>
</dbReference>
<dbReference type="PANTHER" id="PTHR30600:SF10">
    <property type="entry name" value="BLL6722 PROTEIN"/>
    <property type="match status" value="1"/>
</dbReference>
<feature type="binding site" description="axial binding residue" evidence="9">
    <location>
        <position position="61"/>
    </location>
    <ligand>
        <name>heme c</name>
        <dbReference type="ChEBI" id="CHEBI:61717"/>
        <label>1</label>
    </ligand>
    <ligandPart>
        <name>Fe</name>
        <dbReference type="ChEBI" id="CHEBI:18248"/>
    </ligandPart>
</feature>
<dbReference type="RefSeq" id="WP_126674164.1">
    <property type="nucleotide sequence ID" value="NZ_RYZR01000006.1"/>
</dbReference>
<keyword evidence="2 8" id="KW-0349">Heme</keyword>
<feature type="binding site" description="covalent" evidence="8">
    <location>
        <position position="209"/>
    </location>
    <ligand>
        <name>heme c</name>
        <dbReference type="ChEBI" id="CHEBI:61717"/>
        <label>2</label>
    </ligand>
</feature>
<feature type="binding site" description="axial binding residue" evidence="9">
    <location>
        <position position="210"/>
    </location>
    <ligand>
        <name>heme c</name>
        <dbReference type="ChEBI" id="CHEBI:61717"/>
        <label>2</label>
    </ligand>
    <ligandPart>
        <name>Fe</name>
        <dbReference type="ChEBI" id="CHEBI:18248"/>
    </ligandPart>
</feature>
<dbReference type="Gene3D" id="1.10.760.10">
    <property type="entry name" value="Cytochrome c-like domain"/>
    <property type="match status" value="2"/>
</dbReference>
<feature type="binding site" description="covalent" evidence="8">
    <location>
        <position position="57"/>
    </location>
    <ligand>
        <name>heme c</name>
        <dbReference type="ChEBI" id="CHEBI:61717"/>
        <label>1</label>
    </ligand>
</feature>
<feature type="domain" description="Cytochrome c" evidence="10">
    <location>
        <begin position="35"/>
        <end position="171"/>
    </location>
</feature>
<dbReference type="AlphaFoldDB" id="A0A3S0PBF6"/>
<dbReference type="Pfam" id="PF03150">
    <property type="entry name" value="CCP_MauG"/>
    <property type="match status" value="1"/>
</dbReference>
<comment type="cofactor">
    <cofactor evidence="8">
        <name>heme</name>
        <dbReference type="ChEBI" id="CHEBI:30413"/>
    </cofactor>
    <text evidence="8">Binds 2 heme groups.</text>
</comment>
<evidence type="ECO:0000313" key="12">
    <source>
        <dbReference type="Proteomes" id="UP000267077"/>
    </source>
</evidence>
<dbReference type="PIRSF" id="PIRSF000294">
    <property type="entry name" value="Cytochrome-c_peroxidase"/>
    <property type="match status" value="1"/>
</dbReference>
<gene>
    <name evidence="11" type="ORF">EKH79_12545</name>
</gene>
<dbReference type="GO" id="GO:0020037">
    <property type="term" value="F:heme binding"/>
    <property type="evidence" value="ECO:0007669"/>
    <property type="project" value="InterPro"/>
</dbReference>
<dbReference type="GO" id="GO:0004130">
    <property type="term" value="F:cytochrome-c peroxidase activity"/>
    <property type="evidence" value="ECO:0007669"/>
    <property type="project" value="TreeGrafter"/>
</dbReference>